<evidence type="ECO:0000256" key="1">
    <source>
        <dbReference type="SAM" id="MobiDB-lite"/>
    </source>
</evidence>
<keyword evidence="2" id="KW-0472">Membrane</keyword>
<evidence type="ECO:0000256" key="2">
    <source>
        <dbReference type="SAM" id="Phobius"/>
    </source>
</evidence>
<keyword evidence="2" id="KW-0812">Transmembrane</keyword>
<protein>
    <submittedName>
        <fullName evidence="3">Uncharacterized protein</fullName>
    </submittedName>
</protein>
<dbReference type="eggNOG" id="ENOG5033B2X">
    <property type="taxonomic scope" value="Bacteria"/>
</dbReference>
<organism evidence="3 4">
    <name type="scientific">Corallococcus coralloides (strain ATCC 25202 / DSM 2259 / NBRC 100086 / M2)</name>
    <name type="common">Myxococcus coralloides</name>
    <dbReference type="NCBI Taxonomy" id="1144275"/>
    <lineage>
        <taxon>Bacteria</taxon>
        <taxon>Pseudomonadati</taxon>
        <taxon>Myxococcota</taxon>
        <taxon>Myxococcia</taxon>
        <taxon>Myxococcales</taxon>
        <taxon>Cystobacterineae</taxon>
        <taxon>Myxococcaceae</taxon>
        <taxon>Corallococcus</taxon>
    </lineage>
</organism>
<gene>
    <name evidence="3" type="ordered locus">COCOR_00228</name>
</gene>
<dbReference type="EMBL" id="CP003389">
    <property type="protein sequence ID" value="AFE03355.1"/>
    <property type="molecule type" value="Genomic_DNA"/>
</dbReference>
<dbReference type="OrthoDB" id="5509611at2"/>
<feature type="transmembrane region" description="Helical" evidence="2">
    <location>
        <begin position="76"/>
        <end position="94"/>
    </location>
</feature>
<feature type="transmembrane region" description="Helical" evidence="2">
    <location>
        <begin position="51"/>
        <end position="70"/>
    </location>
</feature>
<keyword evidence="2" id="KW-1133">Transmembrane helix</keyword>
<dbReference type="KEGG" id="ccx:COCOR_00228"/>
<keyword evidence="4" id="KW-1185">Reference proteome</keyword>
<dbReference type="InParanoid" id="H8MWL8"/>
<accession>H8MWL8</accession>
<dbReference type="AlphaFoldDB" id="H8MWL8"/>
<name>H8MWL8_CORCM</name>
<reference evidence="4" key="2">
    <citation type="submission" date="2012-03" db="EMBL/GenBank/DDBJ databases">
        <title>Genome sequence of the fruiting myxobacterium Corallococcus coralloides DSM 2259.</title>
        <authorList>
            <person name="Huntley S."/>
            <person name="Zhang Y."/>
            <person name="Treuner-Lange A."/>
            <person name="Sensen C.W."/>
            <person name="Sogaard-Andersen L."/>
        </authorList>
    </citation>
    <scope>NUCLEOTIDE SEQUENCE [LARGE SCALE GENOMIC DNA]</scope>
    <source>
        <strain evidence="4">ATCC 25202 / DSM 2259 / NBRC 100086 / M2</strain>
    </source>
</reference>
<evidence type="ECO:0000313" key="3">
    <source>
        <dbReference type="EMBL" id="AFE03355.1"/>
    </source>
</evidence>
<sequence length="314" mass="35113">MTARERLSTLTTVALDTSEFKKTYVYETRAPVAEVLADLKALGTLDSRAEWMRILMGIGSFVFMCLGISFAVLSQWLLSAALFATSIALFILWMRSKHTDLENRRYGLVAALLQRFQVDLDANAPVDVKLDLAPVDEERKAVGKRKRGRWDSEDFADTWLSLHGRFADGTHLHLSAVEHLQKRRRTGRGSSGKTKTKTKRKGKTLLQVGLRVKPERFPGLADQRANAKKAVRLPPEVVLSRLDVAQDRVSMRALLGKDGRDWVARRPKPATPSEPTVLPPHDASRVVTMMLLSLYQVLGATHRKAPARGRSQPV</sequence>
<proteinExistence type="predicted"/>
<feature type="region of interest" description="Disordered" evidence="1">
    <location>
        <begin position="180"/>
        <end position="202"/>
    </location>
</feature>
<dbReference type="HOGENOM" id="CLU_936352_0_0_7"/>
<dbReference type="Proteomes" id="UP000007587">
    <property type="component" value="Chromosome"/>
</dbReference>
<dbReference type="STRING" id="1144275.COCOR_00228"/>
<reference evidence="3 4" key="1">
    <citation type="journal article" date="2012" name="J. Bacteriol.">
        <title>Complete Genome Sequence of the Fruiting Myxobacterium Corallococcus coralloides DSM 2259.</title>
        <authorList>
            <person name="Huntley S."/>
            <person name="Zhang Y."/>
            <person name="Treuner-Lange A."/>
            <person name="Kneip S."/>
            <person name="Sensen C.W."/>
            <person name="Sogaard-Andersen L."/>
        </authorList>
    </citation>
    <scope>NUCLEOTIDE SEQUENCE [LARGE SCALE GENOMIC DNA]</scope>
    <source>
        <strain evidence="4">ATCC 25202 / DSM 2259 / NBRC 100086 / M2</strain>
    </source>
</reference>
<evidence type="ECO:0000313" key="4">
    <source>
        <dbReference type="Proteomes" id="UP000007587"/>
    </source>
</evidence>